<dbReference type="GO" id="GO:0043165">
    <property type="term" value="P:Gram-negative-bacterium-type cell outer membrane assembly"/>
    <property type="evidence" value="ECO:0007669"/>
    <property type="project" value="UniProtKB-UniRule"/>
</dbReference>
<evidence type="ECO:0000313" key="7">
    <source>
        <dbReference type="EMBL" id="PPK52964.1"/>
    </source>
</evidence>
<dbReference type="GO" id="GO:0015221">
    <property type="term" value="F:lipopolysaccharide transmembrane transporter activity"/>
    <property type="evidence" value="ECO:0007669"/>
    <property type="project" value="InterPro"/>
</dbReference>
<dbReference type="Gene3D" id="2.60.450.10">
    <property type="entry name" value="Lipopolysaccharide (LPS) transport protein A like domain"/>
    <property type="match status" value="1"/>
</dbReference>
<evidence type="ECO:0000256" key="4">
    <source>
        <dbReference type="ARBA" id="ARBA00022989"/>
    </source>
</evidence>
<evidence type="ECO:0000256" key="6">
    <source>
        <dbReference type="HAMAP-Rule" id="MF_01915"/>
    </source>
</evidence>
<dbReference type="Proteomes" id="UP000239446">
    <property type="component" value="Unassembled WGS sequence"/>
</dbReference>
<evidence type="ECO:0000256" key="5">
    <source>
        <dbReference type="ARBA" id="ARBA00023136"/>
    </source>
</evidence>
<dbReference type="InterPro" id="IPR026265">
    <property type="entry name" value="LptC"/>
</dbReference>
<comment type="function">
    <text evidence="6">Involved in the assembly of lipopolysaccharide (LPS). Required for the translocation of LPS from the inner membrane to the outer membrane. Facilitates the transfer of LPS from the inner membrane to the periplasmic protein LptA. Could be a docking site for LptA.</text>
</comment>
<name>A0A2S6G9D1_9GAMM</name>
<dbReference type="EMBL" id="PTIT01000003">
    <property type="protein sequence ID" value="PPK52964.1"/>
    <property type="molecule type" value="Genomic_DNA"/>
</dbReference>
<evidence type="ECO:0000256" key="1">
    <source>
        <dbReference type="ARBA" id="ARBA00022475"/>
    </source>
</evidence>
<reference evidence="8 9" key="2">
    <citation type="submission" date="2018-02" db="EMBL/GenBank/DDBJ databases">
        <title>Subsurface microbial communities from deep shales in Ohio and West Virginia, USA.</title>
        <authorList>
            <person name="Wrighton K."/>
        </authorList>
    </citation>
    <scope>NUCLEOTIDE SEQUENCE [LARGE SCALE GENOMIC DNA]</scope>
    <source>
        <strain evidence="8 9">UTICA-S1B9</strain>
    </source>
</reference>
<comment type="subunit">
    <text evidence="6">Component of the lipopolysaccharide transport and assembly complex. Interacts with LptA and the LptBFG transporter complex.</text>
</comment>
<dbReference type="GO" id="GO:0017089">
    <property type="term" value="F:glycolipid transfer activity"/>
    <property type="evidence" value="ECO:0007669"/>
    <property type="project" value="TreeGrafter"/>
</dbReference>
<dbReference type="PANTHER" id="PTHR37481">
    <property type="entry name" value="LIPOPOLYSACCHARIDE EXPORT SYSTEM PROTEIN LPTC"/>
    <property type="match status" value="1"/>
</dbReference>
<dbReference type="InterPro" id="IPR052363">
    <property type="entry name" value="LPS_export_LptC"/>
</dbReference>
<dbReference type="Pfam" id="PF06835">
    <property type="entry name" value="LptC"/>
    <property type="match status" value="1"/>
</dbReference>
<evidence type="ECO:0000256" key="2">
    <source>
        <dbReference type="ARBA" id="ARBA00022519"/>
    </source>
</evidence>
<organism evidence="8 9">
    <name type="scientific">Marinobacter persicus</name>
    <dbReference type="NCBI Taxonomy" id="930118"/>
    <lineage>
        <taxon>Bacteria</taxon>
        <taxon>Pseudomonadati</taxon>
        <taxon>Pseudomonadota</taxon>
        <taxon>Gammaproteobacteria</taxon>
        <taxon>Pseudomonadales</taxon>
        <taxon>Marinobacteraceae</taxon>
        <taxon>Marinobacter</taxon>
    </lineage>
</organism>
<dbReference type="RefSeq" id="WP_104415047.1">
    <property type="nucleotide sequence ID" value="NZ_PTIT01000003.1"/>
</dbReference>
<evidence type="ECO:0000313" key="10">
    <source>
        <dbReference type="Proteomes" id="UP000239648"/>
    </source>
</evidence>
<dbReference type="EMBL" id="PTIU01000003">
    <property type="protein sequence ID" value="PPK55841.1"/>
    <property type="molecule type" value="Genomic_DNA"/>
</dbReference>
<dbReference type="HAMAP" id="MF_01915">
    <property type="entry name" value="LPS_assembly_LptC"/>
    <property type="match status" value="1"/>
</dbReference>
<keyword evidence="4 6" id="KW-1133">Transmembrane helix</keyword>
<keyword evidence="3 6" id="KW-0812">Transmembrane</keyword>
<dbReference type="NCBIfam" id="TIGR04409">
    <property type="entry name" value="LptC_YrbK"/>
    <property type="match status" value="1"/>
</dbReference>
<proteinExistence type="inferred from homology"/>
<keyword evidence="1 6" id="KW-1003">Cell membrane</keyword>
<dbReference type="InterPro" id="IPR010664">
    <property type="entry name" value="LipoPS_assembly_LptC-rel"/>
</dbReference>
<comment type="similarity">
    <text evidence="6">Belongs to the LptC family.</text>
</comment>
<dbReference type="OrthoDB" id="6194582at2"/>
<comment type="caution">
    <text evidence="8">The sequence shown here is derived from an EMBL/GenBank/DDBJ whole genome shotgun (WGS) entry which is preliminary data.</text>
</comment>
<reference evidence="7 10" key="1">
    <citation type="submission" date="2018-02" db="EMBL/GenBank/DDBJ databases">
        <title>Deep subsurface shale carbon reservoir microbial communities from Ohio and West Virginia, USA.</title>
        <authorList>
            <person name="Wrighton K."/>
        </authorList>
    </citation>
    <scope>NUCLEOTIDE SEQUENCE [LARGE SCALE GENOMIC DNA]</scope>
    <source>
        <strain evidence="7 10">UTICA-S1B6</strain>
    </source>
</reference>
<comment type="subcellular location">
    <subcellularLocation>
        <location evidence="6">Cell inner membrane</location>
        <topology evidence="6">Single-pass membrane protein</topology>
    </subcellularLocation>
</comment>
<dbReference type="PANTHER" id="PTHR37481:SF1">
    <property type="entry name" value="LIPOPOLYSACCHARIDE EXPORT SYSTEM PROTEIN LPTC"/>
    <property type="match status" value="1"/>
</dbReference>
<keyword evidence="5 6" id="KW-0472">Membrane</keyword>
<evidence type="ECO:0000313" key="8">
    <source>
        <dbReference type="EMBL" id="PPK55841.1"/>
    </source>
</evidence>
<keyword evidence="10" id="KW-1185">Reference proteome</keyword>
<sequence length="200" mass="22194">MIIKLLTPRSSIDAWARTLGLAAVIAATVFLMWQSDERSLGTPDAEQLRGPSEPDSFVVGSHYRAWSEQGNLEVELTAPRIEQFQDADLALLEGPVARVFPSERPQPWIIEADKGSLRQTEGLLHLAGNVVVTRRAENTDATLTTEALTFNDKEGTVYTDRPVTITEPFGVTQATGMKAWIDQRILELNSQVEGQYETLR</sequence>
<accession>A0A2S6G9D1</accession>
<evidence type="ECO:0000256" key="3">
    <source>
        <dbReference type="ARBA" id="ARBA00022692"/>
    </source>
</evidence>
<gene>
    <name evidence="6" type="primary">lptC</name>
    <name evidence="8" type="ORF">B0H24_100338</name>
    <name evidence="7" type="ORF">BY455_10338</name>
</gene>
<protein>
    <recommendedName>
        <fullName evidence="6">Lipopolysaccharide export system protein LptC</fullName>
    </recommendedName>
</protein>
<evidence type="ECO:0000313" key="9">
    <source>
        <dbReference type="Proteomes" id="UP000239446"/>
    </source>
</evidence>
<dbReference type="GO" id="GO:0005886">
    <property type="term" value="C:plasma membrane"/>
    <property type="evidence" value="ECO:0007669"/>
    <property type="project" value="UniProtKB-SubCell"/>
</dbReference>
<dbReference type="AlphaFoldDB" id="A0A2S6G9D1"/>
<keyword evidence="2 6" id="KW-0997">Cell inner membrane</keyword>
<dbReference type="Proteomes" id="UP000239648">
    <property type="component" value="Unassembled WGS sequence"/>
</dbReference>
<dbReference type="GO" id="GO:0030288">
    <property type="term" value="C:outer membrane-bounded periplasmic space"/>
    <property type="evidence" value="ECO:0007669"/>
    <property type="project" value="TreeGrafter"/>
</dbReference>